<protein>
    <submittedName>
        <fullName evidence="3">Uncharacterized protein</fullName>
    </submittedName>
</protein>
<sequence length="285" mass="31412">MNRLIACTLALLLVLLTPASANSAPTRLGGTGGSALTVDEGCPVTVTAEQLTFDVSGAGDSNGLTAQVEAVYQMENPTENPLSVQMSFYLEEHRGHMDSLVDVDSAVSSITADGQSLPFTIQEVETEDAAVDRFALTYTVEFPAWGTREVAVAYLSSSYGLREGTTYWTQEFTYLLSPARHWAEFGSLDITIRTPEPAPYIVRSSLPLREAEERCYTAHFDSLPDGELTFTLYPRLSITLADRLHAVLTSYQFTFAFFLLILPLTLLALPALLIFLLQRRSRRQP</sequence>
<feature type="chain" id="PRO_5039257628" evidence="2">
    <location>
        <begin position="24"/>
        <end position="285"/>
    </location>
</feature>
<gene>
    <name evidence="3" type="ORF">GKE97_07910</name>
</gene>
<dbReference type="Proteomes" id="UP000434475">
    <property type="component" value="Unassembled WGS sequence"/>
</dbReference>
<dbReference type="EMBL" id="WKPR01000006">
    <property type="protein sequence ID" value="MSB19441.1"/>
    <property type="molecule type" value="Genomic_DNA"/>
</dbReference>
<dbReference type="AlphaFoldDB" id="A0A174W4A6"/>
<keyword evidence="1" id="KW-0812">Transmembrane</keyword>
<organism evidence="3 4">
    <name type="scientific">Flavonifractor plautii</name>
    <name type="common">Fusobacterium plautii</name>
    <dbReference type="NCBI Taxonomy" id="292800"/>
    <lineage>
        <taxon>Bacteria</taxon>
        <taxon>Bacillati</taxon>
        <taxon>Bacillota</taxon>
        <taxon>Clostridia</taxon>
        <taxon>Eubacteriales</taxon>
        <taxon>Oscillospiraceae</taxon>
        <taxon>Flavonifractor</taxon>
    </lineage>
</organism>
<proteinExistence type="predicted"/>
<keyword evidence="1" id="KW-0472">Membrane</keyword>
<feature type="signal peptide" evidence="2">
    <location>
        <begin position="1"/>
        <end position="23"/>
    </location>
</feature>
<feature type="transmembrane region" description="Helical" evidence="1">
    <location>
        <begin position="253"/>
        <end position="277"/>
    </location>
</feature>
<evidence type="ECO:0000313" key="4">
    <source>
        <dbReference type="Proteomes" id="UP000434475"/>
    </source>
</evidence>
<comment type="caution">
    <text evidence="3">The sequence shown here is derived from an EMBL/GenBank/DDBJ whole genome shotgun (WGS) entry which is preliminary data.</text>
</comment>
<name>A0A174W4A6_FLAPL</name>
<keyword evidence="2" id="KW-0732">Signal</keyword>
<dbReference type="Gene3D" id="2.60.40.3680">
    <property type="match status" value="1"/>
</dbReference>
<dbReference type="RefSeq" id="WP_009261004.1">
    <property type="nucleotide sequence ID" value="NZ_JADMVA010000013.1"/>
</dbReference>
<keyword evidence="1" id="KW-1133">Transmembrane helix</keyword>
<accession>A0A174W4A6</accession>
<evidence type="ECO:0000256" key="2">
    <source>
        <dbReference type="SAM" id="SignalP"/>
    </source>
</evidence>
<evidence type="ECO:0000313" key="3">
    <source>
        <dbReference type="EMBL" id="MSB19441.1"/>
    </source>
</evidence>
<reference evidence="3 4" key="1">
    <citation type="journal article" date="2019" name="Nat. Med.">
        <title>A library of human gut bacterial isolates paired with longitudinal multiomics data enables mechanistic microbiome research.</title>
        <authorList>
            <person name="Poyet M."/>
            <person name="Groussin M."/>
            <person name="Gibbons S.M."/>
            <person name="Avila-Pacheco J."/>
            <person name="Jiang X."/>
            <person name="Kearney S.M."/>
            <person name="Perrotta A.R."/>
            <person name="Berdy B."/>
            <person name="Zhao S."/>
            <person name="Lieberman T.D."/>
            <person name="Swanson P.K."/>
            <person name="Smith M."/>
            <person name="Roesemann S."/>
            <person name="Alexander J.E."/>
            <person name="Rich S.A."/>
            <person name="Livny J."/>
            <person name="Vlamakis H."/>
            <person name="Clish C."/>
            <person name="Bullock K."/>
            <person name="Deik A."/>
            <person name="Scott J."/>
            <person name="Pierce K.A."/>
            <person name="Xavier R.J."/>
            <person name="Alm E.J."/>
        </authorList>
    </citation>
    <scope>NUCLEOTIDE SEQUENCE [LARGE SCALE GENOMIC DNA]</scope>
    <source>
        <strain evidence="3 4">BIOML-A2</strain>
    </source>
</reference>
<evidence type="ECO:0000256" key="1">
    <source>
        <dbReference type="SAM" id="Phobius"/>
    </source>
</evidence>